<keyword evidence="3" id="KW-1185">Reference proteome</keyword>
<dbReference type="InterPro" id="IPR042287">
    <property type="entry name" value="FhaA_N_sf"/>
</dbReference>
<dbReference type="Proteomes" id="UP000199337">
    <property type="component" value="Unassembled WGS sequence"/>
</dbReference>
<organism evidence="2 3">
    <name type="scientific">Desulfotruncus arcticus DSM 17038</name>
    <dbReference type="NCBI Taxonomy" id="1121424"/>
    <lineage>
        <taxon>Bacteria</taxon>
        <taxon>Bacillati</taxon>
        <taxon>Bacillota</taxon>
        <taxon>Clostridia</taxon>
        <taxon>Eubacteriales</taxon>
        <taxon>Desulfallaceae</taxon>
        <taxon>Desulfotruncus</taxon>
    </lineage>
</organism>
<dbReference type="InterPro" id="IPR000253">
    <property type="entry name" value="FHA_dom"/>
</dbReference>
<dbReference type="PROSITE" id="PS50006">
    <property type="entry name" value="FHA_DOMAIN"/>
    <property type="match status" value="1"/>
</dbReference>
<dbReference type="Gene3D" id="2.60.200.20">
    <property type="match status" value="1"/>
</dbReference>
<dbReference type="AlphaFoldDB" id="A0A1I2R7T5"/>
<dbReference type="STRING" id="341036.SAMN05660649_01442"/>
<accession>A0A1I2R7T5</accession>
<evidence type="ECO:0000313" key="2">
    <source>
        <dbReference type="EMBL" id="SFG36775.1"/>
    </source>
</evidence>
<dbReference type="Pfam" id="PF12401">
    <property type="entry name" value="FhaA_N"/>
    <property type="match status" value="1"/>
</dbReference>
<evidence type="ECO:0000313" key="3">
    <source>
        <dbReference type="Proteomes" id="UP000199337"/>
    </source>
</evidence>
<proteinExistence type="predicted"/>
<evidence type="ECO:0000259" key="1">
    <source>
        <dbReference type="PROSITE" id="PS50006"/>
    </source>
</evidence>
<dbReference type="Gene3D" id="3.30.2320.60">
    <property type="entry name" value="FhaA, phosphopeptide-binding domain (DUF3662)"/>
    <property type="match status" value="1"/>
</dbReference>
<dbReference type="CDD" id="cd00060">
    <property type="entry name" value="FHA"/>
    <property type="match status" value="1"/>
</dbReference>
<dbReference type="RefSeq" id="WP_092470129.1">
    <property type="nucleotide sequence ID" value="NZ_FOOX01000004.1"/>
</dbReference>
<dbReference type="EMBL" id="FOOX01000004">
    <property type="protein sequence ID" value="SFG36775.1"/>
    <property type="molecule type" value="Genomic_DNA"/>
</dbReference>
<dbReference type="PANTHER" id="PTHR23308">
    <property type="entry name" value="NUCLEAR INHIBITOR OF PROTEIN PHOSPHATASE-1"/>
    <property type="match status" value="1"/>
</dbReference>
<sequence>MGFLSELEGSLERIIEGFFKDKFKGSLQPVDMAKRLAREMREQRRTGLKDIFVPNRYEIFLNPGEYNANEPVIEHLSGELQEYVAGKAAEKKYTLLGRIEVSFDQDQAVAPGEMVIKSYFDEEENDVEEESAPVSEATMQYVPIKGEFAPSARELPEAAASLEVLEGPLSGRRYQVEGNLAVIGRKESCDIFLPDESISRRHALISRVGRQFYIKDQASTNGTYINGARVEQEELMPGDMIKIGRILLRFRVE</sequence>
<feature type="domain" description="FHA" evidence="1">
    <location>
        <begin position="181"/>
        <end position="230"/>
    </location>
</feature>
<gene>
    <name evidence="2" type="ORF">SAMN05660649_01442</name>
</gene>
<dbReference type="InterPro" id="IPR050923">
    <property type="entry name" value="Cell_Proc_Reg/RNA_Proc"/>
</dbReference>
<dbReference type="SUPFAM" id="SSF49879">
    <property type="entry name" value="SMAD/FHA domain"/>
    <property type="match status" value="1"/>
</dbReference>
<dbReference type="OrthoDB" id="9816434at2"/>
<reference evidence="3" key="1">
    <citation type="submission" date="2016-10" db="EMBL/GenBank/DDBJ databases">
        <authorList>
            <person name="Varghese N."/>
            <person name="Submissions S."/>
        </authorList>
    </citation>
    <scope>NUCLEOTIDE SEQUENCE [LARGE SCALE GENOMIC DNA]</scope>
    <source>
        <strain evidence="3">DSM 17038</strain>
    </source>
</reference>
<dbReference type="InterPro" id="IPR022128">
    <property type="entry name" value="FhaA_N"/>
</dbReference>
<protein>
    <submittedName>
        <fullName evidence="2">FHA domain-containing protein</fullName>
    </submittedName>
</protein>
<dbReference type="SMART" id="SM00240">
    <property type="entry name" value="FHA"/>
    <property type="match status" value="1"/>
</dbReference>
<dbReference type="Pfam" id="PF00498">
    <property type="entry name" value="FHA"/>
    <property type="match status" value="1"/>
</dbReference>
<name>A0A1I2R7T5_9FIRM</name>
<dbReference type="InterPro" id="IPR008984">
    <property type="entry name" value="SMAD_FHA_dom_sf"/>
</dbReference>